<name>A0AA96VBI3_9EURY</name>
<dbReference type="EMBL" id="CP131059">
    <property type="protein sequence ID" value="WNY23882.1"/>
    <property type="molecule type" value="Genomic_DNA"/>
</dbReference>
<accession>A0AA96VBI3</accession>
<proteinExistence type="predicted"/>
<reference evidence="1 2" key="1">
    <citation type="submission" date="2023-07" db="EMBL/GenBank/DDBJ databases">
        <title>Closed genoem sequence of Methanomicrococcus sp. Hf6.</title>
        <authorList>
            <person name="Poehlein A."/>
            <person name="Protasov E."/>
            <person name="Platt K."/>
            <person name="Reeh H."/>
            <person name="Daniel R."/>
            <person name="Brune A."/>
        </authorList>
    </citation>
    <scope>NUCLEOTIDE SEQUENCE [LARGE SCALE GENOMIC DNA]</scope>
    <source>
        <strain evidence="1 2">Hf6</strain>
    </source>
</reference>
<organism evidence="1 2">
    <name type="scientific">Methanimicrococcus hongohii</name>
    <dbReference type="NCBI Taxonomy" id="3028295"/>
    <lineage>
        <taxon>Archaea</taxon>
        <taxon>Methanobacteriati</taxon>
        <taxon>Methanobacteriota</taxon>
        <taxon>Stenosarchaea group</taxon>
        <taxon>Methanomicrobia</taxon>
        <taxon>Methanosarcinales</taxon>
        <taxon>Methanosarcinaceae</taxon>
        <taxon>Methanimicrococcus</taxon>
    </lineage>
</organism>
<dbReference type="RefSeq" id="WP_316557051.1">
    <property type="nucleotide sequence ID" value="NZ_CP131059.1"/>
</dbReference>
<dbReference type="Proteomes" id="UP001302978">
    <property type="component" value="Chromosome"/>
</dbReference>
<dbReference type="KEGG" id="mehf:MmiHf6_12050"/>
<dbReference type="AlphaFoldDB" id="A0AA96VBI3"/>
<gene>
    <name evidence="1" type="ORF">MmiHf6_12050</name>
</gene>
<dbReference type="GeneID" id="85195784"/>
<evidence type="ECO:0000313" key="2">
    <source>
        <dbReference type="Proteomes" id="UP001302978"/>
    </source>
</evidence>
<sequence>MSTESEIENVIKKYSNDDNFKNGHLKNNLKCVQMLKNLQKRGLIVPQNNLMSDEKRHALVPINKKAF</sequence>
<protein>
    <submittedName>
        <fullName evidence="1">Uncharacterized protein</fullName>
    </submittedName>
</protein>
<keyword evidence="2" id="KW-1185">Reference proteome</keyword>
<evidence type="ECO:0000313" key="1">
    <source>
        <dbReference type="EMBL" id="WNY23882.1"/>
    </source>
</evidence>